<feature type="transmembrane region" description="Helical" evidence="1">
    <location>
        <begin position="6"/>
        <end position="24"/>
    </location>
</feature>
<gene>
    <name evidence="2" type="ORF">CE154_011390</name>
</gene>
<dbReference type="RefSeq" id="WP_094438181.1">
    <property type="nucleotide sequence ID" value="NZ_NKDB02000002.1"/>
</dbReference>
<dbReference type="AlphaFoldDB" id="A0A3R7IT05"/>
<comment type="caution">
    <text evidence="2">The sequence shown here is derived from an EMBL/GenBank/DDBJ whole genome shotgun (WGS) entry which is preliminary data.</text>
</comment>
<feature type="transmembrane region" description="Helical" evidence="1">
    <location>
        <begin position="65"/>
        <end position="83"/>
    </location>
</feature>
<dbReference type="Proteomes" id="UP000216225">
    <property type="component" value="Unassembled WGS sequence"/>
</dbReference>
<protein>
    <submittedName>
        <fullName evidence="2">Uncharacterized protein</fullName>
    </submittedName>
</protein>
<organism evidence="2 3">
    <name type="scientific">Alicycliphilus denitrificans</name>
    <dbReference type="NCBI Taxonomy" id="179636"/>
    <lineage>
        <taxon>Bacteria</taxon>
        <taxon>Pseudomonadati</taxon>
        <taxon>Pseudomonadota</taxon>
        <taxon>Betaproteobacteria</taxon>
        <taxon>Burkholderiales</taxon>
        <taxon>Comamonadaceae</taxon>
        <taxon>Alicycliphilus</taxon>
    </lineage>
</organism>
<proteinExistence type="predicted"/>
<reference evidence="2 3" key="1">
    <citation type="submission" date="2018-09" db="EMBL/GenBank/DDBJ databases">
        <title>Genome comparison of Alicycliphilus sp. BQ1, a polyurethanolytic bacterium, with its closest phylogenetic relatives Alicycliphilus denitrificans BC and K601, unable to attack polyurethane.</title>
        <authorList>
            <person name="Loza-Tavera H."/>
            <person name="Lozano L."/>
            <person name="Cevallos M."/>
            <person name="Maya-Lucas O."/>
            <person name="Garcia-Mena J."/>
            <person name="Hernandez J."/>
        </authorList>
    </citation>
    <scope>NUCLEOTIDE SEQUENCE [LARGE SCALE GENOMIC DNA]</scope>
    <source>
        <strain evidence="2 3">BQ1</strain>
    </source>
</reference>
<keyword evidence="1" id="KW-1133">Transmembrane helix</keyword>
<evidence type="ECO:0000313" key="2">
    <source>
        <dbReference type="EMBL" id="RKJ96619.1"/>
    </source>
</evidence>
<name>A0A3R7IT05_9BURK</name>
<evidence type="ECO:0000256" key="1">
    <source>
        <dbReference type="SAM" id="Phobius"/>
    </source>
</evidence>
<dbReference type="EMBL" id="NKDB02000002">
    <property type="protein sequence ID" value="RKJ96619.1"/>
    <property type="molecule type" value="Genomic_DNA"/>
</dbReference>
<evidence type="ECO:0000313" key="3">
    <source>
        <dbReference type="Proteomes" id="UP000216225"/>
    </source>
</evidence>
<accession>A0A3R7IT05</accession>
<sequence length="103" mass="11583">MDAGSIYVCTAYAVVCAACIAGAFSRDYSANLLQRLALGLFALWSTWRAQLVYESGWGYPHETLVATALLLYAAGSALKTMTWQRRRRRALKRWGHPARRKDD</sequence>
<keyword evidence="1" id="KW-0812">Transmembrane</keyword>
<keyword evidence="1" id="KW-0472">Membrane</keyword>